<name>A0AAN6G394_9BASI</name>
<dbReference type="EMBL" id="JAPDMQ010001461">
    <property type="protein sequence ID" value="KAK0518039.1"/>
    <property type="molecule type" value="Genomic_DNA"/>
</dbReference>
<feature type="non-terminal residue" evidence="1">
    <location>
        <position position="288"/>
    </location>
</feature>
<reference evidence="1" key="1">
    <citation type="journal article" date="2023" name="PhytoFront">
        <title>Draft Genome Resources of Seven Strains of Tilletia horrida, Causal Agent of Kernel Smut of Rice.</title>
        <authorList>
            <person name="Khanal S."/>
            <person name="Antony Babu S."/>
            <person name="Zhou X.G."/>
        </authorList>
    </citation>
    <scope>NUCLEOTIDE SEQUENCE</scope>
    <source>
        <strain evidence="1">TX3</strain>
    </source>
</reference>
<organism evidence="1 2">
    <name type="scientific">Tilletia horrida</name>
    <dbReference type="NCBI Taxonomy" id="155126"/>
    <lineage>
        <taxon>Eukaryota</taxon>
        <taxon>Fungi</taxon>
        <taxon>Dikarya</taxon>
        <taxon>Basidiomycota</taxon>
        <taxon>Ustilaginomycotina</taxon>
        <taxon>Exobasidiomycetes</taxon>
        <taxon>Tilletiales</taxon>
        <taxon>Tilletiaceae</taxon>
        <taxon>Tilletia</taxon>
    </lineage>
</organism>
<dbReference type="Gene3D" id="3.90.70.10">
    <property type="entry name" value="Cysteine proteinases"/>
    <property type="match status" value="1"/>
</dbReference>
<evidence type="ECO:0000313" key="2">
    <source>
        <dbReference type="Proteomes" id="UP001176521"/>
    </source>
</evidence>
<comment type="caution">
    <text evidence="1">The sequence shown here is derived from an EMBL/GenBank/DDBJ whole genome shotgun (WGS) entry which is preliminary data.</text>
</comment>
<dbReference type="Proteomes" id="UP001176521">
    <property type="component" value="Unassembled WGS sequence"/>
</dbReference>
<sequence length="288" mass="32247">MVPDGGIEALTASMLQRESAYASENEAKCRRDLKDALQTVVDWVVHKEQLFAPREEGNREWFTYALQEETSMAVQSFFAFGVQPFRRCPKHGTEYEEPALTIFLDVSPPRDGAADFAQAFSHFFRERSRGSCPQCGERLTLGRTVVSTPAVLFVDLVEQETDLQFFELKTKVTLGGRAYALSGRICALEAGGYHFTAIARHAASAYSPHREGVYLYDDQDGRAMFRPDSSHAELTRPRKHAILAVYVAEEGGSQLGVVHDHIPVAEPKAKKRSSRRLFQVPASSTWMK</sequence>
<protein>
    <submittedName>
        <fullName evidence="1">Uncharacterized protein</fullName>
    </submittedName>
</protein>
<proteinExistence type="predicted"/>
<evidence type="ECO:0000313" key="1">
    <source>
        <dbReference type="EMBL" id="KAK0518039.1"/>
    </source>
</evidence>
<accession>A0AAN6G394</accession>
<dbReference type="AlphaFoldDB" id="A0AAN6G394"/>
<gene>
    <name evidence="1" type="ORF">OC842_007918</name>
</gene>
<keyword evidence="2" id="KW-1185">Reference proteome</keyword>